<reference evidence="3 4" key="1">
    <citation type="journal article" date="2010" name="Proc. Natl. Acad. Sci. U.S.A.">
        <title>A Nitrospira metagenome illuminates the physiology and evolution of globally important nitrite-oxidizing bacteria.</title>
        <authorList>
            <person name="Lucker S."/>
            <person name="Wagner M."/>
            <person name="Maixner F."/>
            <person name="Pelletier E."/>
            <person name="Koch H."/>
            <person name="Vacherie B."/>
            <person name="Rattei T."/>
            <person name="Sinninghe Damste J."/>
            <person name="Spieck E."/>
            <person name="Le Paslier D."/>
            <person name="Daims H."/>
        </authorList>
    </citation>
    <scope>NUCLEOTIDE SEQUENCE [LARGE SCALE GENOMIC DNA]</scope>
</reference>
<dbReference type="InterPro" id="IPR027417">
    <property type="entry name" value="P-loop_NTPase"/>
</dbReference>
<dbReference type="Pfam" id="PF00004">
    <property type="entry name" value="AAA"/>
    <property type="match status" value="1"/>
</dbReference>
<dbReference type="PANTHER" id="PTHR23077:SF117">
    <property type="entry name" value="AAA+ ATPASE DOMAIN-CONTAINING PROTEIN"/>
    <property type="match status" value="1"/>
</dbReference>
<evidence type="ECO:0000259" key="2">
    <source>
        <dbReference type="Pfam" id="PF00004"/>
    </source>
</evidence>
<accession>D8PJ80</accession>
<dbReference type="InterPro" id="IPR003959">
    <property type="entry name" value="ATPase_AAA_core"/>
</dbReference>
<dbReference type="Proteomes" id="UP000001660">
    <property type="component" value="Chromosome"/>
</dbReference>
<dbReference type="PANTHER" id="PTHR23077">
    <property type="entry name" value="AAA-FAMILY ATPASE"/>
    <property type="match status" value="1"/>
</dbReference>
<dbReference type="KEGG" id="nde:NIDE3638"/>
<name>D8PJ80_9BACT</name>
<protein>
    <recommendedName>
        <fullName evidence="2">ATPase AAA-type core domain-containing protein</fullName>
    </recommendedName>
</protein>
<dbReference type="eggNOG" id="COG0464">
    <property type="taxonomic scope" value="Bacteria"/>
</dbReference>
<dbReference type="GO" id="GO:0016887">
    <property type="term" value="F:ATP hydrolysis activity"/>
    <property type="evidence" value="ECO:0007669"/>
    <property type="project" value="InterPro"/>
</dbReference>
<dbReference type="GO" id="GO:0005524">
    <property type="term" value="F:ATP binding"/>
    <property type="evidence" value="ECO:0007669"/>
    <property type="project" value="InterPro"/>
</dbReference>
<dbReference type="STRING" id="330214.NIDE3638"/>
<feature type="domain" description="ATPase AAA-type core" evidence="2">
    <location>
        <begin position="62"/>
        <end position="172"/>
    </location>
</feature>
<proteinExistence type="predicted"/>
<evidence type="ECO:0000313" key="4">
    <source>
        <dbReference type="Proteomes" id="UP000001660"/>
    </source>
</evidence>
<keyword evidence="4" id="KW-1185">Reference proteome</keyword>
<feature type="region of interest" description="Disordered" evidence="1">
    <location>
        <begin position="1"/>
        <end position="42"/>
    </location>
</feature>
<dbReference type="Gene3D" id="3.40.50.300">
    <property type="entry name" value="P-loop containing nucleotide triphosphate hydrolases"/>
    <property type="match status" value="1"/>
</dbReference>
<dbReference type="OrthoDB" id="7438987at2"/>
<evidence type="ECO:0000256" key="1">
    <source>
        <dbReference type="SAM" id="MobiDB-lite"/>
    </source>
</evidence>
<gene>
    <name evidence="3" type="ORF">NIDE3638</name>
</gene>
<dbReference type="EMBL" id="FP929003">
    <property type="protein sequence ID" value="CBK43317.1"/>
    <property type="molecule type" value="Genomic_DNA"/>
</dbReference>
<feature type="compositionally biased region" description="Basic residues" evidence="1">
    <location>
        <begin position="16"/>
        <end position="42"/>
    </location>
</feature>
<dbReference type="InterPro" id="IPR050168">
    <property type="entry name" value="AAA_ATPase_domain"/>
</dbReference>
<dbReference type="HOGENOM" id="CLU_121325_0_0_0"/>
<organism evidence="3 4">
    <name type="scientific">Nitrospira defluvii</name>
    <dbReference type="NCBI Taxonomy" id="330214"/>
    <lineage>
        <taxon>Bacteria</taxon>
        <taxon>Pseudomonadati</taxon>
        <taxon>Nitrospirota</taxon>
        <taxon>Nitrospiria</taxon>
        <taxon>Nitrospirales</taxon>
        <taxon>Nitrospiraceae</taxon>
        <taxon>Nitrospira</taxon>
    </lineage>
</organism>
<dbReference type="SUPFAM" id="SSF52540">
    <property type="entry name" value="P-loop containing nucleoside triphosphate hydrolases"/>
    <property type="match status" value="1"/>
</dbReference>
<dbReference type="AlphaFoldDB" id="D8PJ80"/>
<evidence type="ECO:0000313" key="3">
    <source>
        <dbReference type="EMBL" id="CBK43317.1"/>
    </source>
</evidence>
<sequence>MAGKQVARRTSAVAKKITKQAVKKTGTKKAAPARRAKTTRAKRPSVAVVVLSGSTPLRRNKAAELVAEELQLDLSKVNLASVVSRQVGETEKNINRVFDEAERSGAILFFDGADALFGTGRAGKDGASHSTAAGAAHLLQRIEDHNGLVILTTNGKSRIDQALSRQAKVSVMVGIKKKPKKKSA</sequence>
<dbReference type="CDD" id="cd19481">
    <property type="entry name" value="RecA-like_protease"/>
    <property type="match status" value="1"/>
</dbReference>